<dbReference type="EMBL" id="LWBP01000258">
    <property type="protein sequence ID" value="OQP45173.1"/>
    <property type="molecule type" value="Genomic_DNA"/>
</dbReference>
<feature type="region of interest" description="Disordered" evidence="1">
    <location>
        <begin position="321"/>
        <end position="341"/>
    </location>
</feature>
<sequence>MSNPYRVIKMLMFVTGFCMVSCTTALAQQSLFVYLQSENWQPFYVQIGDKVYSSSGIGHLVISGLSDKTCRFEVGFPQHTVQPQRFSIPLHNRDHGYELVKNGSKGWALRNWQTDEIIKPLKEAGSSSLLYGERKKDDAFATLMAAVVNDSAVLYTSIIKKESPAAPVVAGTEEKGQEVKKEEKRVQDSAAAQMVKVDSPAPSDPLPPVETAKAETVNVDTVQLNKNAVADSAVTKYDPKERGLNEKPAGVAKIQHQTKDGQTKMVFVDSSESPAKVVTVYIEAEKKETEKTPAAVVVKSEPKQETVLPSVKQEMTVEVVTNEKEPENEAEKAPEKTTEKTVRLTKEELAEQIKKETWGTAPEKRTSVTDTVTIILESNQVKKATTAEEPQPLYRPKQEPETGPAKPVTPDSAVVQMTAPAKPVAEETPKTAVTQPAAEEKKEVKQEPVKQVTEEKAEPVKPVVAEAKKEEEPVKTEKDGAKPEPSADSAVAVKNTPPVVVAKEADKPKAVLPEKKEEPAGSKVVMINSDCVKLATDNDVDKMRVKMMAESDLQKRFAIVNKYFKSMCLYARQIKGLSELFPGDDSKYRFFEMAYPFAADTANFKQLHELLTGEEYVTKFKKLVKLQ</sequence>
<protein>
    <recommendedName>
        <fullName evidence="5">DUF4476 domain-containing protein</fullName>
    </recommendedName>
</protein>
<reference evidence="4" key="1">
    <citation type="submission" date="2016-04" db="EMBL/GenBank/DDBJ databases">
        <authorList>
            <person name="Chen L."/>
            <person name="Zhuang W."/>
            <person name="Wang G."/>
        </authorList>
    </citation>
    <scope>NUCLEOTIDE SEQUENCE [LARGE SCALE GENOMIC DNA]</scope>
    <source>
        <strain evidence="4">208</strain>
    </source>
</reference>
<dbReference type="Proteomes" id="UP000192276">
    <property type="component" value="Unassembled WGS sequence"/>
</dbReference>
<gene>
    <name evidence="3" type="ORF">A4R26_32420</name>
</gene>
<evidence type="ECO:0000256" key="1">
    <source>
        <dbReference type="SAM" id="MobiDB-lite"/>
    </source>
</evidence>
<feature type="region of interest" description="Disordered" evidence="1">
    <location>
        <begin position="382"/>
        <end position="490"/>
    </location>
</feature>
<feature type="compositionally biased region" description="Basic and acidic residues" evidence="1">
    <location>
        <begin position="466"/>
        <end position="482"/>
    </location>
</feature>
<keyword evidence="2" id="KW-0732">Signal</keyword>
<keyword evidence="4" id="KW-1185">Reference proteome</keyword>
<comment type="caution">
    <text evidence="3">The sequence shown here is derived from an EMBL/GenBank/DDBJ whole genome shotgun (WGS) entry which is preliminary data.</text>
</comment>
<evidence type="ECO:0000313" key="4">
    <source>
        <dbReference type="Proteomes" id="UP000192276"/>
    </source>
</evidence>
<name>A0A1V9EGD5_9BACT</name>
<dbReference type="AlphaFoldDB" id="A0A1V9EGD5"/>
<proteinExistence type="predicted"/>
<evidence type="ECO:0000256" key="2">
    <source>
        <dbReference type="SAM" id="SignalP"/>
    </source>
</evidence>
<organism evidence="3 4">
    <name type="scientific">Niastella populi</name>
    <dbReference type="NCBI Taxonomy" id="550983"/>
    <lineage>
        <taxon>Bacteria</taxon>
        <taxon>Pseudomonadati</taxon>
        <taxon>Bacteroidota</taxon>
        <taxon>Chitinophagia</taxon>
        <taxon>Chitinophagales</taxon>
        <taxon>Chitinophagaceae</taxon>
        <taxon>Niastella</taxon>
    </lineage>
</organism>
<feature type="chain" id="PRO_5012347937" description="DUF4476 domain-containing protein" evidence="2">
    <location>
        <begin position="28"/>
        <end position="627"/>
    </location>
</feature>
<evidence type="ECO:0000313" key="3">
    <source>
        <dbReference type="EMBL" id="OQP45173.1"/>
    </source>
</evidence>
<accession>A0A1V9EGD5</accession>
<evidence type="ECO:0008006" key="5">
    <source>
        <dbReference type="Google" id="ProtNLM"/>
    </source>
</evidence>
<dbReference type="STRING" id="550983.A4R26_32420"/>
<feature type="signal peptide" evidence="2">
    <location>
        <begin position="1"/>
        <end position="27"/>
    </location>
</feature>
<feature type="compositionally biased region" description="Basic and acidic residues" evidence="1">
    <location>
        <begin position="438"/>
        <end position="459"/>
    </location>
</feature>